<dbReference type="AlphaFoldDB" id="A0A9Q6Z122"/>
<gene>
    <name evidence="2" type="ORF">JFL49_04370</name>
</gene>
<protein>
    <submittedName>
        <fullName evidence="2">Glycosyltransferase family 25 protein</fullName>
    </submittedName>
</protein>
<evidence type="ECO:0000313" key="2">
    <source>
        <dbReference type="EMBL" id="QQF83141.1"/>
    </source>
</evidence>
<proteinExistence type="predicted"/>
<evidence type="ECO:0000313" key="3">
    <source>
        <dbReference type="Proteomes" id="UP000595373"/>
    </source>
</evidence>
<evidence type="ECO:0000259" key="1">
    <source>
        <dbReference type="Pfam" id="PF01755"/>
    </source>
</evidence>
<feature type="domain" description="Glycosyl transferase family 25" evidence="1">
    <location>
        <begin position="2"/>
        <end position="67"/>
    </location>
</feature>
<accession>A0A9Q6Z122</accession>
<reference evidence="2 3" key="1">
    <citation type="submission" date="2020-12" db="EMBL/GenBank/DDBJ databases">
        <title>ASc-MMNZ-VFA-070.</title>
        <authorList>
            <person name="Schryvers A."/>
            <person name="Mostafa Nazari M."/>
            <person name="Farshchi Andisi V."/>
            <person name="Timsit E."/>
            <person name="Walter Morck D."/>
        </authorList>
    </citation>
    <scope>NUCLEOTIDE SEQUENCE [LARGE SCALE GENOMIC DNA]</scope>
    <source>
        <strain evidence="2 3">ASc-MMNZ-VFA-070</strain>
    </source>
</reference>
<keyword evidence="3" id="KW-1185">Reference proteome</keyword>
<dbReference type="Proteomes" id="UP000595373">
    <property type="component" value="Chromosome"/>
</dbReference>
<dbReference type="OrthoDB" id="9816113at2"/>
<dbReference type="RefSeq" id="WP_075321329.1">
    <property type="nucleotide sequence ID" value="NZ_CP018803.1"/>
</dbReference>
<sequence>MHHIFISDKNNDIRRHHIENETKKLGITPNFYDAIMARDLSKEELSTLTIPNTFLTPGEICCAKSHLEGGGKTIVRKQSRIHFYF</sequence>
<organism evidence="2 3">
    <name type="scientific">Histophilus somni</name>
    <name type="common">Haemophilus somnus</name>
    <dbReference type="NCBI Taxonomy" id="731"/>
    <lineage>
        <taxon>Bacteria</taxon>
        <taxon>Pseudomonadati</taxon>
        <taxon>Pseudomonadota</taxon>
        <taxon>Gammaproteobacteria</taxon>
        <taxon>Pasteurellales</taxon>
        <taxon>Pasteurellaceae</taxon>
        <taxon>Histophilus</taxon>
    </lineage>
</organism>
<dbReference type="Pfam" id="PF01755">
    <property type="entry name" value="Glyco_transf_25"/>
    <property type="match status" value="1"/>
</dbReference>
<name>A0A9Q6Z122_HISSO</name>
<dbReference type="InterPro" id="IPR002654">
    <property type="entry name" value="Glyco_trans_25"/>
</dbReference>
<dbReference type="EMBL" id="CP066558">
    <property type="protein sequence ID" value="QQF83141.1"/>
    <property type="molecule type" value="Genomic_DNA"/>
</dbReference>